<dbReference type="GO" id="GO:0008777">
    <property type="term" value="F:acetylornithine deacetylase activity"/>
    <property type="evidence" value="ECO:0007669"/>
    <property type="project" value="TreeGrafter"/>
</dbReference>
<reference evidence="9 10" key="1">
    <citation type="submission" date="2016-07" db="EMBL/GenBank/DDBJ databases">
        <title>Caryophanon latum genome sequencing.</title>
        <authorList>
            <person name="Verma A."/>
            <person name="Pal Y."/>
            <person name="Krishnamurthi S."/>
        </authorList>
    </citation>
    <scope>NUCLEOTIDE SEQUENCE [LARGE SCALE GENOMIC DNA]</scope>
    <source>
        <strain evidence="9 10">DSM 14151</strain>
    </source>
</reference>
<evidence type="ECO:0000256" key="8">
    <source>
        <dbReference type="ARBA" id="ARBA00023049"/>
    </source>
</evidence>
<dbReference type="InterPro" id="IPR010964">
    <property type="entry name" value="M20A_pepV-rel"/>
</dbReference>
<evidence type="ECO:0000256" key="6">
    <source>
        <dbReference type="ARBA" id="ARBA00022833"/>
    </source>
</evidence>
<dbReference type="RefSeq" id="WP_066462152.1">
    <property type="nucleotide sequence ID" value="NZ_MATO01000013.1"/>
</dbReference>
<evidence type="ECO:0000256" key="4">
    <source>
        <dbReference type="ARBA" id="ARBA00022723"/>
    </source>
</evidence>
<dbReference type="Gene3D" id="3.30.70.360">
    <property type="match status" value="2"/>
</dbReference>
<dbReference type="PANTHER" id="PTHR43808">
    <property type="entry name" value="ACETYLORNITHINE DEACETYLASE"/>
    <property type="match status" value="1"/>
</dbReference>
<dbReference type="OrthoDB" id="9761532at2"/>
<dbReference type="PANTHER" id="PTHR43808:SF31">
    <property type="entry name" value="N-ACETYL-L-CITRULLINE DEACETYLASE"/>
    <property type="match status" value="1"/>
</dbReference>
<dbReference type="EMBL" id="MATO01000013">
    <property type="protein sequence ID" value="OCS92927.1"/>
    <property type="molecule type" value="Genomic_DNA"/>
</dbReference>
<name>A0A1C0Z0G6_9BACL</name>
<evidence type="ECO:0000313" key="9">
    <source>
        <dbReference type="EMBL" id="OCS92927.1"/>
    </source>
</evidence>
<dbReference type="CDD" id="cd03888">
    <property type="entry name" value="M20_PepV"/>
    <property type="match status" value="1"/>
</dbReference>
<gene>
    <name evidence="9" type="ORF">A6K76_05915</name>
</gene>
<keyword evidence="10" id="KW-1185">Reference proteome</keyword>
<accession>A0A1C0Z0G6</accession>
<comment type="cofactor">
    <cofactor evidence="1">
        <name>Zn(2+)</name>
        <dbReference type="ChEBI" id="CHEBI:29105"/>
    </cofactor>
</comment>
<protein>
    <submittedName>
        <fullName evidence="9">Dipeptidase PepV</fullName>
    </submittedName>
</protein>
<dbReference type="Gene3D" id="3.40.630.10">
    <property type="entry name" value="Zn peptidases"/>
    <property type="match status" value="1"/>
</dbReference>
<dbReference type="GO" id="GO:0006526">
    <property type="term" value="P:L-arginine biosynthetic process"/>
    <property type="evidence" value="ECO:0007669"/>
    <property type="project" value="TreeGrafter"/>
</dbReference>
<keyword evidence="7" id="KW-0224">Dipeptidase</keyword>
<dbReference type="SUPFAM" id="SSF55031">
    <property type="entry name" value="Bacterial exopeptidase dimerisation domain"/>
    <property type="match status" value="1"/>
</dbReference>
<keyword evidence="5" id="KW-0378">Hydrolase</keyword>
<dbReference type="Proteomes" id="UP000093482">
    <property type="component" value="Unassembled WGS sequence"/>
</dbReference>
<dbReference type="NCBIfam" id="NF005591">
    <property type="entry name" value="PRK07318.1"/>
    <property type="match status" value="1"/>
</dbReference>
<evidence type="ECO:0000256" key="5">
    <source>
        <dbReference type="ARBA" id="ARBA00022801"/>
    </source>
</evidence>
<evidence type="ECO:0000256" key="1">
    <source>
        <dbReference type="ARBA" id="ARBA00001947"/>
    </source>
</evidence>
<evidence type="ECO:0000256" key="2">
    <source>
        <dbReference type="ARBA" id="ARBA00006247"/>
    </source>
</evidence>
<dbReference type="NCBIfam" id="TIGR01887">
    <property type="entry name" value="dipeptidaselike"/>
    <property type="match status" value="1"/>
</dbReference>
<dbReference type="GO" id="GO:0008270">
    <property type="term" value="F:zinc ion binding"/>
    <property type="evidence" value="ECO:0007669"/>
    <property type="project" value="InterPro"/>
</dbReference>
<organism evidence="9 10">
    <name type="scientific">Caryophanon latum</name>
    <dbReference type="NCBI Taxonomy" id="33977"/>
    <lineage>
        <taxon>Bacteria</taxon>
        <taxon>Bacillati</taxon>
        <taxon>Bacillota</taxon>
        <taxon>Bacilli</taxon>
        <taxon>Bacillales</taxon>
        <taxon>Caryophanaceae</taxon>
        <taxon>Caryophanon</taxon>
    </lineage>
</organism>
<dbReference type="GO" id="GO:0008237">
    <property type="term" value="F:metallopeptidase activity"/>
    <property type="evidence" value="ECO:0007669"/>
    <property type="project" value="UniProtKB-KW"/>
</dbReference>
<dbReference type="GO" id="GO:0006508">
    <property type="term" value="P:proteolysis"/>
    <property type="evidence" value="ECO:0007669"/>
    <property type="project" value="UniProtKB-KW"/>
</dbReference>
<evidence type="ECO:0000256" key="3">
    <source>
        <dbReference type="ARBA" id="ARBA00022670"/>
    </source>
</evidence>
<comment type="similarity">
    <text evidence="2">Belongs to the peptidase M20A family.</text>
</comment>
<keyword evidence="4" id="KW-0479">Metal-binding</keyword>
<dbReference type="InterPro" id="IPR002933">
    <property type="entry name" value="Peptidase_M20"/>
</dbReference>
<dbReference type="GO" id="GO:0016805">
    <property type="term" value="F:dipeptidase activity"/>
    <property type="evidence" value="ECO:0007669"/>
    <property type="project" value="UniProtKB-KW"/>
</dbReference>
<keyword evidence="6" id="KW-0862">Zinc</keyword>
<dbReference type="SUPFAM" id="SSF53187">
    <property type="entry name" value="Zn-dependent exopeptidases"/>
    <property type="match status" value="1"/>
</dbReference>
<evidence type="ECO:0000256" key="7">
    <source>
        <dbReference type="ARBA" id="ARBA00022997"/>
    </source>
</evidence>
<dbReference type="AlphaFoldDB" id="A0A1C0Z0G6"/>
<evidence type="ECO:0000313" key="10">
    <source>
        <dbReference type="Proteomes" id="UP000093482"/>
    </source>
</evidence>
<comment type="caution">
    <text evidence="9">The sequence shown here is derived from an EMBL/GenBank/DDBJ whole genome shotgun (WGS) entry which is preliminary data.</text>
</comment>
<proteinExistence type="inferred from homology"/>
<keyword evidence="3" id="KW-0645">Protease</keyword>
<keyword evidence="8" id="KW-0482">Metalloprotease</keyword>
<dbReference type="Pfam" id="PF01546">
    <property type="entry name" value="Peptidase_M20"/>
    <property type="match status" value="1"/>
</dbReference>
<dbReference type="InterPro" id="IPR036264">
    <property type="entry name" value="Bact_exopeptidase_dim_dom"/>
</dbReference>
<dbReference type="InterPro" id="IPR050072">
    <property type="entry name" value="Peptidase_M20A"/>
</dbReference>
<sequence>MNWEQLALKRQDELLSELQQLIQIESVLDEEAANDDMPFGEKPLEALEWLLARGDEQGMRTKNIDNMAGYIEMGDGDESLGILCHVDVVPAGEGWTYPPFEGRIVDGKMYGRGTIDDKGPTIAAWMAMKLVKDAGIPLNKRVRMIIGTDEESGFRCVKRYFEKEEMPTIGFAPDADFPLINAEKGIATLIFSSMTAASSNESLVSFTAGTRTNMVPERATAVIAGQDEAFCHRFEAYLQKNQYIGSLLIDGNQYIIDMKGKSAHAMEPHKGVNAGVLLATFLQQELHGAREQAFLTFIVEVFKDDVFGSALSLDFEDDVSGPTTLNAGVMTYDEKRAEIAVSMRHSVTYPFDDKLRLVHEAVQPFYVALDVADYSPPHYVPEDDALVATLLDVYRQYTGDMQKPLSTGGGTYARELKKGVAFGMLFPGEVELAHQQDEFVDIANLMKAVAIYAAAIERLAAN</sequence>